<proteinExistence type="predicted"/>
<comment type="caution">
    <text evidence="1">The sequence shown here is derived from an EMBL/GenBank/DDBJ whole genome shotgun (WGS) entry which is preliminary data.</text>
</comment>
<sequence>MGNGQWAMGNGQWAMGIGLAVRSWGSPAWSICRHWAWGLGTKKRNITNYQLPITNYQLPITNAPCPLPHALVPIPHSL</sequence>
<reference evidence="1 2" key="1">
    <citation type="journal article" date="2015" name="Genome Announc.">
        <title>Draft Genome Sequence of Cyanobacterium Hassallia byssoidea Strain VB512170, Isolated from Monuments in India.</title>
        <authorList>
            <person name="Singh D."/>
            <person name="Chandrababunaidu M.M."/>
            <person name="Panda A."/>
            <person name="Sen D."/>
            <person name="Bhattacharyya S."/>
            <person name="Adhikary S.P."/>
            <person name="Tripathy S."/>
        </authorList>
    </citation>
    <scope>NUCLEOTIDE SEQUENCE [LARGE SCALE GENOMIC DNA]</scope>
    <source>
        <strain evidence="1 2">VB512170</strain>
    </source>
</reference>
<dbReference type="Proteomes" id="UP000031549">
    <property type="component" value="Unassembled WGS sequence"/>
</dbReference>
<dbReference type="AlphaFoldDB" id="A0A846H9N1"/>
<dbReference type="EMBL" id="JTCM02000021">
    <property type="protein sequence ID" value="NEU73300.1"/>
    <property type="molecule type" value="Genomic_DNA"/>
</dbReference>
<dbReference type="RefSeq" id="WP_163518833.1">
    <property type="nucleotide sequence ID" value="NZ_JTCM02000021.1"/>
</dbReference>
<organism evidence="1 2">
    <name type="scientific">Hassallia byssoidea VB512170</name>
    <dbReference type="NCBI Taxonomy" id="1304833"/>
    <lineage>
        <taxon>Bacteria</taxon>
        <taxon>Bacillati</taxon>
        <taxon>Cyanobacteriota</taxon>
        <taxon>Cyanophyceae</taxon>
        <taxon>Nostocales</taxon>
        <taxon>Tolypothrichaceae</taxon>
        <taxon>Hassallia</taxon>
    </lineage>
</organism>
<name>A0A846H9N1_9CYAN</name>
<accession>A0A846H9N1</accession>
<gene>
    <name evidence="1" type="ORF">PI95_012165</name>
</gene>
<evidence type="ECO:0000313" key="1">
    <source>
        <dbReference type="EMBL" id="NEU73300.1"/>
    </source>
</evidence>
<evidence type="ECO:0000313" key="2">
    <source>
        <dbReference type="Proteomes" id="UP000031549"/>
    </source>
</evidence>
<protein>
    <submittedName>
        <fullName evidence="1">Uncharacterized protein</fullName>
    </submittedName>
</protein>
<keyword evidence="2" id="KW-1185">Reference proteome</keyword>